<dbReference type="Proteomes" id="UP000250235">
    <property type="component" value="Unassembled WGS sequence"/>
</dbReference>
<feature type="compositionally biased region" description="Basic and acidic residues" evidence="1">
    <location>
        <begin position="431"/>
        <end position="449"/>
    </location>
</feature>
<accession>A0A2Z7BT78</accession>
<proteinExistence type="predicted"/>
<evidence type="ECO:0000256" key="1">
    <source>
        <dbReference type="SAM" id="MobiDB-lite"/>
    </source>
</evidence>
<sequence length="449" mass="49731">MASSYYNNTLHVNFESVFAMDDPVEISEQLFAETFELPVEGLSELSEIPKDLVFDARSIVSLFGEPAGSFNAITMEKFFMLTAIVCGVRINWTSILFNILKKMVTPGSKQAKGYAVQISLLLENVPNLELGESSELPSSKILTDKTIHHYIVLNEKVGAEEVAAAPQVKKAPKKQAASKKIPAAAAVGEPVLKNKRTMKKKSGSSQENLEIVVVAQEAVPIQIIAPIPATPAADETSKNNQLLRLREKTIDEVAKFFYSFSFKRVDRSSPSTANAYIAEIQRVAAKKIFEARKINFAPGDGSSAVDIKIRDRLSDIHSFVLEELKEQAKAHGLTWKKTCCSKFFEGRPHDHGAVIARTNTNTPSKCWIRTMIRVDGVWVVEPCSDHWVKIPKPTVNNYVPRQLSYVDTLPAVSAFFKSVGIRITPPGEAAEEQKKHVPGDDQYDKSNKL</sequence>
<evidence type="ECO:0000313" key="2">
    <source>
        <dbReference type="EMBL" id="KZV37629.1"/>
    </source>
</evidence>
<name>A0A2Z7BT78_9LAMI</name>
<keyword evidence="3" id="KW-1185">Reference proteome</keyword>
<feature type="region of interest" description="Disordered" evidence="1">
    <location>
        <begin position="427"/>
        <end position="449"/>
    </location>
</feature>
<dbReference type="AlphaFoldDB" id="A0A2Z7BT78"/>
<gene>
    <name evidence="2" type="ORF">F511_39262</name>
</gene>
<reference evidence="2 3" key="1">
    <citation type="journal article" date="2015" name="Proc. Natl. Acad. Sci. U.S.A.">
        <title>The resurrection genome of Boea hygrometrica: A blueprint for survival of dehydration.</title>
        <authorList>
            <person name="Xiao L."/>
            <person name="Yang G."/>
            <person name="Zhang L."/>
            <person name="Yang X."/>
            <person name="Zhao S."/>
            <person name="Ji Z."/>
            <person name="Zhou Q."/>
            <person name="Hu M."/>
            <person name="Wang Y."/>
            <person name="Chen M."/>
            <person name="Xu Y."/>
            <person name="Jin H."/>
            <person name="Xiao X."/>
            <person name="Hu G."/>
            <person name="Bao F."/>
            <person name="Hu Y."/>
            <person name="Wan P."/>
            <person name="Li L."/>
            <person name="Deng X."/>
            <person name="Kuang T."/>
            <person name="Xiang C."/>
            <person name="Zhu J.K."/>
            <person name="Oliver M.J."/>
            <person name="He Y."/>
        </authorList>
    </citation>
    <scope>NUCLEOTIDE SEQUENCE [LARGE SCALE GENOMIC DNA]</scope>
    <source>
        <strain evidence="3">cv. XS01</strain>
    </source>
</reference>
<evidence type="ECO:0000313" key="3">
    <source>
        <dbReference type="Proteomes" id="UP000250235"/>
    </source>
</evidence>
<dbReference type="EMBL" id="KV002546">
    <property type="protein sequence ID" value="KZV37629.1"/>
    <property type="molecule type" value="Genomic_DNA"/>
</dbReference>
<organism evidence="2 3">
    <name type="scientific">Dorcoceras hygrometricum</name>
    <dbReference type="NCBI Taxonomy" id="472368"/>
    <lineage>
        <taxon>Eukaryota</taxon>
        <taxon>Viridiplantae</taxon>
        <taxon>Streptophyta</taxon>
        <taxon>Embryophyta</taxon>
        <taxon>Tracheophyta</taxon>
        <taxon>Spermatophyta</taxon>
        <taxon>Magnoliopsida</taxon>
        <taxon>eudicotyledons</taxon>
        <taxon>Gunneridae</taxon>
        <taxon>Pentapetalae</taxon>
        <taxon>asterids</taxon>
        <taxon>lamiids</taxon>
        <taxon>Lamiales</taxon>
        <taxon>Gesneriaceae</taxon>
        <taxon>Didymocarpoideae</taxon>
        <taxon>Trichosporeae</taxon>
        <taxon>Loxocarpinae</taxon>
        <taxon>Dorcoceras</taxon>
    </lineage>
</organism>
<protein>
    <submittedName>
        <fullName evidence="2">Protein phosphatase 2C</fullName>
    </submittedName>
</protein>